<dbReference type="SMART" id="SM00614">
    <property type="entry name" value="ZnF_BED"/>
    <property type="match status" value="1"/>
</dbReference>
<dbReference type="AlphaFoldDB" id="A0AAE1IXI8"/>
<dbReference type="InterPro" id="IPR003656">
    <property type="entry name" value="Znf_BED"/>
</dbReference>
<dbReference type="GO" id="GO:0008270">
    <property type="term" value="F:zinc ion binding"/>
    <property type="evidence" value="ECO:0007669"/>
    <property type="project" value="UniProtKB-KW"/>
</dbReference>
<evidence type="ECO:0000256" key="2">
    <source>
        <dbReference type="ARBA" id="ARBA00022723"/>
    </source>
</evidence>
<dbReference type="GO" id="GO:0009791">
    <property type="term" value="P:post-embryonic development"/>
    <property type="evidence" value="ECO:0007669"/>
    <property type="project" value="UniProtKB-ARBA"/>
</dbReference>
<keyword evidence="3 8" id="KW-0863">Zinc-finger</keyword>
<dbReference type="GO" id="GO:0003677">
    <property type="term" value="F:DNA binding"/>
    <property type="evidence" value="ECO:0007669"/>
    <property type="project" value="InterPro"/>
</dbReference>
<evidence type="ECO:0000256" key="8">
    <source>
        <dbReference type="PROSITE-ProRule" id="PRU00027"/>
    </source>
</evidence>
<keyword evidence="12" id="KW-1185">Reference proteome</keyword>
<keyword evidence="5" id="KW-0805">Transcription regulation</keyword>
<feature type="compositionally biased region" description="Polar residues" evidence="9">
    <location>
        <begin position="1"/>
        <end position="12"/>
    </location>
</feature>
<evidence type="ECO:0000259" key="10">
    <source>
        <dbReference type="PROSITE" id="PS50808"/>
    </source>
</evidence>
<accession>A0AAE1IXI8</accession>
<protein>
    <recommendedName>
        <fullName evidence="10">BED-type domain-containing protein</fullName>
    </recommendedName>
</protein>
<gene>
    <name evidence="11" type="ORF">QN277_006065</name>
</gene>
<evidence type="ECO:0000313" key="12">
    <source>
        <dbReference type="Proteomes" id="UP001293593"/>
    </source>
</evidence>
<dbReference type="SUPFAM" id="SSF57667">
    <property type="entry name" value="beta-beta-alpha zinc fingers"/>
    <property type="match status" value="1"/>
</dbReference>
<dbReference type="GO" id="GO:0005634">
    <property type="term" value="C:nucleus"/>
    <property type="evidence" value="ECO:0007669"/>
    <property type="project" value="UniProtKB-SubCell"/>
</dbReference>
<proteinExistence type="predicted"/>
<keyword evidence="4" id="KW-0862">Zinc</keyword>
<feature type="domain" description="BED-type" evidence="10">
    <location>
        <begin position="62"/>
        <end position="107"/>
    </location>
</feature>
<comment type="caution">
    <text evidence="11">The sequence shown here is derived from an EMBL/GenBank/DDBJ whole genome shotgun (WGS) entry which is preliminary data.</text>
</comment>
<dbReference type="PROSITE" id="PS50808">
    <property type="entry name" value="ZF_BED"/>
    <property type="match status" value="1"/>
</dbReference>
<keyword evidence="2" id="KW-0479">Metal-binding</keyword>
<sequence>MDSLNNNTSEYSPPQPQGPQIEQQISRHMAIPSNDAMNVNNNASQPVVIEGEEDSIIAKKRRKTSKVWKDFEEVQLADGVKKAVCLYCKEKLATGGRGASTSHLKRHSAGCLECRLFVSRQNKQTTLQFSPSESGINPFIVPGTKYSNEKMREILATAIMVHERPFSMVEDDVLIWASEYANPDFRKVSRKTARSDCLKLYEDEKNTFKKILQKVSKVSITIDMWKSSHQVAEYMVVTGHFVDDMWNLQKRVLSFVKVPAPRRGVDIANAIFKCLRSWGILRTKYSRFLLIMLATMTLA</sequence>
<evidence type="ECO:0000256" key="9">
    <source>
        <dbReference type="SAM" id="MobiDB-lite"/>
    </source>
</evidence>
<dbReference type="PANTHER" id="PTHR46481:SF10">
    <property type="entry name" value="ZINC FINGER BED DOMAIN-CONTAINING PROTEIN 39"/>
    <property type="match status" value="1"/>
</dbReference>
<evidence type="ECO:0000256" key="3">
    <source>
        <dbReference type="ARBA" id="ARBA00022771"/>
    </source>
</evidence>
<dbReference type="InterPro" id="IPR012337">
    <property type="entry name" value="RNaseH-like_sf"/>
</dbReference>
<keyword evidence="6" id="KW-0804">Transcription</keyword>
<dbReference type="PANTHER" id="PTHR46481">
    <property type="entry name" value="ZINC FINGER BED DOMAIN-CONTAINING PROTEIN 4"/>
    <property type="match status" value="1"/>
</dbReference>
<dbReference type="Pfam" id="PF02892">
    <property type="entry name" value="zf-BED"/>
    <property type="match status" value="1"/>
</dbReference>
<keyword evidence="7" id="KW-0539">Nucleus</keyword>
<dbReference type="InterPro" id="IPR036236">
    <property type="entry name" value="Znf_C2H2_sf"/>
</dbReference>
<evidence type="ECO:0000256" key="6">
    <source>
        <dbReference type="ARBA" id="ARBA00023163"/>
    </source>
</evidence>
<evidence type="ECO:0000256" key="1">
    <source>
        <dbReference type="ARBA" id="ARBA00004123"/>
    </source>
</evidence>
<reference evidence="11" key="1">
    <citation type="submission" date="2023-10" db="EMBL/GenBank/DDBJ databases">
        <title>Chromosome-level genome of the transformable northern wattle, Acacia crassicarpa.</title>
        <authorList>
            <person name="Massaro I."/>
            <person name="Sinha N.R."/>
            <person name="Poethig S."/>
            <person name="Leichty A.R."/>
        </authorList>
    </citation>
    <scope>NUCLEOTIDE SEQUENCE</scope>
    <source>
        <strain evidence="11">Acra3RX</strain>
        <tissue evidence="11">Leaf</tissue>
    </source>
</reference>
<evidence type="ECO:0000256" key="4">
    <source>
        <dbReference type="ARBA" id="ARBA00022833"/>
    </source>
</evidence>
<dbReference type="EMBL" id="JAWXYG010000011">
    <property type="protein sequence ID" value="KAK4259767.1"/>
    <property type="molecule type" value="Genomic_DNA"/>
</dbReference>
<dbReference type="Proteomes" id="UP001293593">
    <property type="component" value="Unassembled WGS sequence"/>
</dbReference>
<comment type="subcellular location">
    <subcellularLocation>
        <location evidence="1">Nucleus</location>
    </subcellularLocation>
</comment>
<name>A0AAE1IXI8_9FABA</name>
<evidence type="ECO:0000313" key="11">
    <source>
        <dbReference type="EMBL" id="KAK4259767.1"/>
    </source>
</evidence>
<dbReference type="SUPFAM" id="SSF53098">
    <property type="entry name" value="Ribonuclease H-like"/>
    <property type="match status" value="1"/>
</dbReference>
<feature type="region of interest" description="Disordered" evidence="9">
    <location>
        <begin position="1"/>
        <end position="23"/>
    </location>
</feature>
<dbReference type="InterPro" id="IPR052035">
    <property type="entry name" value="ZnF_BED_domain_contain"/>
</dbReference>
<evidence type="ECO:0000256" key="7">
    <source>
        <dbReference type="ARBA" id="ARBA00023242"/>
    </source>
</evidence>
<evidence type="ECO:0000256" key="5">
    <source>
        <dbReference type="ARBA" id="ARBA00023015"/>
    </source>
</evidence>
<organism evidence="11 12">
    <name type="scientific">Acacia crassicarpa</name>
    <name type="common">northern wattle</name>
    <dbReference type="NCBI Taxonomy" id="499986"/>
    <lineage>
        <taxon>Eukaryota</taxon>
        <taxon>Viridiplantae</taxon>
        <taxon>Streptophyta</taxon>
        <taxon>Embryophyta</taxon>
        <taxon>Tracheophyta</taxon>
        <taxon>Spermatophyta</taxon>
        <taxon>Magnoliopsida</taxon>
        <taxon>eudicotyledons</taxon>
        <taxon>Gunneridae</taxon>
        <taxon>Pentapetalae</taxon>
        <taxon>rosids</taxon>
        <taxon>fabids</taxon>
        <taxon>Fabales</taxon>
        <taxon>Fabaceae</taxon>
        <taxon>Caesalpinioideae</taxon>
        <taxon>mimosoid clade</taxon>
        <taxon>Acacieae</taxon>
        <taxon>Acacia</taxon>
    </lineage>
</organism>